<keyword evidence="2" id="KW-1185">Reference proteome</keyword>
<evidence type="ECO:0000313" key="1">
    <source>
        <dbReference type="EMBL" id="QFZ25243.1"/>
    </source>
</evidence>
<evidence type="ECO:0000313" key="2">
    <source>
        <dbReference type="Proteomes" id="UP000326582"/>
    </source>
</evidence>
<protein>
    <submittedName>
        <fullName evidence="1">1-phosphatidylinositol 3-phosphate 5-kinase</fullName>
    </submittedName>
</protein>
<dbReference type="EMBL" id="CP038484">
    <property type="protein sequence ID" value="QFZ25243.1"/>
    <property type="molecule type" value="Genomic_DNA"/>
</dbReference>
<name>A0ACD0WDB4_CLALS</name>
<dbReference type="Proteomes" id="UP000326582">
    <property type="component" value="Chromosome 1"/>
</dbReference>
<accession>A0ACD0WDB4</accession>
<gene>
    <name evidence="1" type="ORF">EJF14_10334</name>
</gene>
<proteinExistence type="predicted"/>
<organism evidence="1 2">
    <name type="scientific">Clavispora lusitaniae</name>
    <name type="common">Candida lusitaniae</name>
    <dbReference type="NCBI Taxonomy" id="36911"/>
    <lineage>
        <taxon>Eukaryota</taxon>
        <taxon>Fungi</taxon>
        <taxon>Dikarya</taxon>
        <taxon>Ascomycota</taxon>
        <taxon>Saccharomycotina</taxon>
        <taxon>Pichiomycetes</taxon>
        <taxon>Metschnikowiaceae</taxon>
        <taxon>Clavispora</taxon>
    </lineage>
</organism>
<sequence>MPDKEPDFVSFPTLPDPETTGQRSFSNIISNTLRRVTNNASHLVHSYAPPRVPDTIAPNFAPDSVPPGAPPAKNTPARPPSPQSASLAQALPAASSTQSVQPAPKPAPPITAPPAPTRAPLSQTRAPSIHTSTPSVHTTIPVPTKPLPARVTSDARSLRLSTMAPSAHPASVVSRDEVTVVAEPLELSREGATSPRPRSSSPPPVSPGAAHSTLQNRISSIFNNLPNDIELSDDSASETESVGKSGNTSGISLGNDDAKEKSRDLIGTQANSTTNGSTISRSPSRRRRTGVRSSPSSSNFYTLKSFAPPMTRKISSNFSSAILGGAKSILNTNLAGVASSTTSMVSSISEKKRRKKRKPRKLSDNPLKNGGMPKKYWMNDAFVADCLNCFKPFTAFRRKHHCRFCGQIFCSDCTLFISYSHYKNQRQNKDALIVTDSNNYRDKLRVCKACYSDVVVYLSDDSMSSCSESDIDNDDVLSLGRSENSEDPPTQREYPLARYRTLSITSRKNSVGGDMSLTPTTNRAFLNNGKETEALASASPAGYSEPAQRSPEGISYKQAPQMAIPTTRTGQAVEIPLTKSSTGAPSSLKSNLTFLALKNASNANMHSNPALGADMDMKNAPWYIPYAYPQAPVTGDSMRPNSLENLSSFYKSMVNYRYGRIASNSDKYQNQSLLPKSSGDQAEEEDFESENEDEQVMSLYTSLNHSSNTQPSISPRPHNVLSTSMSSVPTLHEFPNMVADDKYLPTTFNKSAGMMQFDFGVNGSTQGVSINEDRSRSDRRSNARAKASLRRIRGRRTQKFNKNKWSGHPGHLTSSMENGLTSGNNINTSSFSPLSSTPRSSSVTLNNRLRDASSFLDSSQRQSSHEPQGMNATAEHTQDSQYSLDEIKNGYDSHRSSNPEAFVLESLDALETNLSESFNRHIDSMITQCLADCDINDPADQNRWSKVLTKCLSNMRRIKISDTLDVKQYVKVKKILGGKIEDTDVLDGLFITKNIDSKRMSSYIENPKIALLVFPIEYLKQKEQFISLRIVDSQQSVFISNLVSRLISLEPDIIVVGDTVCGLAERLLEEANITVLSNVKPQAVERISRYTNGDIFQSVNDLFLKKSSLGSCRLFEVKRFLYKDTIKTYSFFTGSNIESGFTICLRGGDEEFLSGAKYATETLIPGFLNSRLEQSFFMDCSLYLQKEETVSQFDILQKYLSDKATSPDDLKSAALDTMERLGVCNYIKLFETRYLSVSPSVEYPLPPVLANVVETFQDFSNFYDFNSKIQQLTTEDTTDSAWFEKLHFAFNLESFSTKEDVVNILKFMSDEMTKRKFNEFNFRSRLWANCMKYTIYQLYPIFHKSIHFLHSTVSIKHATPCHGPLVVVIDYYTDNDKSLGSFLDQIFQESNKLCDECGEIMLDHFKTYAHDNGKIDLIVEKVENSGFEDTRHKNEHFMWSYCPECDFSTPITALSDETYSLSLGKFFELCFWSRNVKYQNHCPHDFFKKHIKYFGRNGLVIRMEYSTIDTYEVVVPKKKHEFVSETDIKLKLEAYSGIEKSASALFQSVAKRLNRVKVDTFDKAEDGSKKVEELKERLRQQEDLIASKTFNIYNSTSATNYLSLNVIQRNIQELGVQWESEFNDFEQKYLPTENEITRITQFHLRNLLMDKLHDDSKSKTMERENPSKLVADNSLLDDAKTSETDENKREPGDGEDGEAIRKDNPPLGIKLRVPSSLIEDKIMQIKQSFENDSNQGFKPPAKSRSSSIADSSIFDNSSVIQGVKKVQDLTNYFNQMTLEFQRQREETLERNLNKYKATPVANSKPIVEIYDNIEDVVDVKHDYDKQTAKLDNNGSNHSEGQEVQSSEVSPESSVHEQSANAKRMDNLNASDTKITKGDFRKDDNAKARLDMAQPEKNSLLKSLSNFWADRSATSWDPLEFPLDSTEHTFADNEVIVREDEPSSLVAFCLYSDDYKQKLSDSASNVENQRDILEINDQYKKKLHNFTKIEKKFKKNYDTNSKNSELESAMTKEKSSHLKFQFVDGNSDLSCKIFYSEQFEAFRKACGIDDSFIQSLSRCVKWDSKGGKSGSNFLKTLDNRYILKELSKTELESFVSIAPFYFKYMSQSTFNTLTTAIAKIFGFYQVEIRNSVNGKTFKMDFLIMENLFFNRTTTRIFDLKGSMRNRHVKQTGKENEVLLDENMIEFIYERPVFVKEQSKKLLRGSLFNDTSFLSAMDVMDYSLVIGIDEASHKLYVGIIDWLRTFTWDKKVENWVKGTTLVGKKGKDPTIVTPKQYRTRFREAMDRYILEVPDIWYEGNTQ</sequence>
<reference evidence="2" key="1">
    <citation type="journal article" date="2019" name="MBio">
        <title>Comparative genomics for the elucidation of multidrug resistance (MDR) in Candida lusitaniae.</title>
        <authorList>
            <person name="Kannan A."/>
            <person name="Asner S.A."/>
            <person name="Trachsel E."/>
            <person name="Kelly S."/>
            <person name="Parker J."/>
            <person name="Sanglard D."/>
        </authorList>
    </citation>
    <scope>NUCLEOTIDE SEQUENCE [LARGE SCALE GENOMIC DNA]</scope>
    <source>
        <strain evidence="2">P1</strain>
    </source>
</reference>